<evidence type="ECO:0000256" key="1">
    <source>
        <dbReference type="SAM" id="MobiDB-lite"/>
    </source>
</evidence>
<gene>
    <name evidence="3" type="ORF">Triagg1_1185</name>
</gene>
<dbReference type="AlphaFoldDB" id="A0AAE1JDB2"/>
<proteinExistence type="predicted"/>
<dbReference type="Proteomes" id="UP001273209">
    <property type="component" value="Unassembled WGS sequence"/>
</dbReference>
<evidence type="ECO:0000313" key="4">
    <source>
        <dbReference type="Proteomes" id="UP001273209"/>
    </source>
</evidence>
<accession>A0AAE1JDB2</accession>
<keyword evidence="2" id="KW-0812">Transmembrane</keyword>
<dbReference type="EMBL" id="JAWRVG010000003">
    <property type="protein sequence ID" value="KAK4083523.1"/>
    <property type="molecule type" value="Genomic_DNA"/>
</dbReference>
<feature type="region of interest" description="Disordered" evidence="1">
    <location>
        <begin position="152"/>
        <end position="173"/>
    </location>
</feature>
<comment type="caution">
    <text evidence="3">The sequence shown here is derived from an EMBL/GenBank/DDBJ whole genome shotgun (WGS) entry which is preliminary data.</text>
</comment>
<evidence type="ECO:0000256" key="2">
    <source>
        <dbReference type="SAM" id="Phobius"/>
    </source>
</evidence>
<dbReference type="GeneID" id="87915132"/>
<evidence type="ECO:0000313" key="3">
    <source>
        <dbReference type="EMBL" id="KAK4083523.1"/>
    </source>
</evidence>
<keyword evidence="2" id="KW-1133">Transmembrane helix</keyword>
<feature type="transmembrane region" description="Helical" evidence="2">
    <location>
        <begin position="107"/>
        <end position="138"/>
    </location>
</feature>
<keyword evidence="2" id="KW-0472">Membrane</keyword>
<organism evidence="3 4">
    <name type="scientific">Trichoderma aggressivum f. europaeum</name>
    <dbReference type="NCBI Taxonomy" id="173218"/>
    <lineage>
        <taxon>Eukaryota</taxon>
        <taxon>Fungi</taxon>
        <taxon>Dikarya</taxon>
        <taxon>Ascomycota</taxon>
        <taxon>Pezizomycotina</taxon>
        <taxon>Sordariomycetes</taxon>
        <taxon>Hypocreomycetidae</taxon>
        <taxon>Hypocreales</taxon>
        <taxon>Hypocreaceae</taxon>
        <taxon>Trichoderma</taxon>
    </lineage>
</organism>
<reference evidence="3" key="1">
    <citation type="submission" date="2023-11" db="EMBL/GenBank/DDBJ databases">
        <title>The genome sequences of three competitors of mushroom-forming fungi.</title>
        <authorList>
            <person name="Beijen E."/>
            <person name="Ohm R.A."/>
        </authorList>
    </citation>
    <scope>NUCLEOTIDE SEQUENCE</scope>
    <source>
        <strain evidence="3">CBS 100526</strain>
    </source>
</reference>
<sequence>MDVARIRNLSVVDYGSLVQLQRPLGKPGGSKVKYSCYISRDNPADVLPPVRLGARGAGARSIFVVEASLDEQLSRKEGIARNSIAPHCLVIDCNGCHLDGFSPLFYYYYFFIFFFFLVPSSLPCHFILATNIGFLSLLSTIATRRLPIHPTTPASGAVPAEPGSSGHSTRPKQYNPLDVITAVLPLCSRPWRNSTLGPAAARPGNEGPAPCLISFRQSPGIVIGRRSPMPSFSGPPCISAPEPNIGSRPKRTRMQQMPPVFFHSSDATLPNLATLPNFAQLPSFQVVEPRDTPNPQKGTKKNTFSINASLP</sequence>
<protein>
    <submittedName>
        <fullName evidence="3">Uncharacterized protein</fullName>
    </submittedName>
</protein>
<feature type="compositionally biased region" description="Polar residues" evidence="1">
    <location>
        <begin position="293"/>
        <end position="311"/>
    </location>
</feature>
<name>A0AAE1JDB2_9HYPO</name>
<keyword evidence="4" id="KW-1185">Reference proteome</keyword>
<dbReference type="RefSeq" id="XP_062759524.1">
    <property type="nucleotide sequence ID" value="XM_062895227.1"/>
</dbReference>
<feature type="region of interest" description="Disordered" evidence="1">
    <location>
        <begin position="287"/>
        <end position="311"/>
    </location>
</feature>